<keyword evidence="2" id="KW-0472">Membrane</keyword>
<evidence type="ECO:0008006" key="5">
    <source>
        <dbReference type="Google" id="ProtNLM"/>
    </source>
</evidence>
<evidence type="ECO:0000313" key="4">
    <source>
        <dbReference type="Proteomes" id="UP000224634"/>
    </source>
</evidence>
<dbReference type="AlphaFoldDB" id="A0A2B7XET2"/>
<comment type="caution">
    <text evidence="3">The sequence shown here is derived from an EMBL/GenBank/DDBJ whole genome shotgun (WGS) entry which is preliminary data.</text>
</comment>
<organism evidence="3 4">
    <name type="scientific">Polytolypa hystricis (strain UAMH7299)</name>
    <dbReference type="NCBI Taxonomy" id="1447883"/>
    <lineage>
        <taxon>Eukaryota</taxon>
        <taxon>Fungi</taxon>
        <taxon>Dikarya</taxon>
        <taxon>Ascomycota</taxon>
        <taxon>Pezizomycotina</taxon>
        <taxon>Eurotiomycetes</taxon>
        <taxon>Eurotiomycetidae</taxon>
        <taxon>Onygenales</taxon>
        <taxon>Onygenales incertae sedis</taxon>
        <taxon>Polytolypa</taxon>
    </lineage>
</organism>
<keyword evidence="2" id="KW-1133">Transmembrane helix</keyword>
<keyword evidence="4" id="KW-1185">Reference proteome</keyword>
<protein>
    <recommendedName>
        <fullName evidence="5">Major facilitator superfamily (MFS) profile domain-containing protein</fullName>
    </recommendedName>
</protein>
<accession>A0A2B7XET2</accession>
<name>A0A2B7XET2_POLH7</name>
<sequence length="86" mass="9046">MAGPEIDLSASDQKDGEKSTSIDQDEATLDSPEFGDAPDGGTEAWLVAAGGSAIFFCCLGFSNSFGTFQEYYMTHQLKGKSPDAIA</sequence>
<feature type="region of interest" description="Disordered" evidence="1">
    <location>
        <begin position="1"/>
        <end position="42"/>
    </location>
</feature>
<evidence type="ECO:0000313" key="3">
    <source>
        <dbReference type="EMBL" id="PGH07253.1"/>
    </source>
</evidence>
<dbReference type="EMBL" id="PDNA01000171">
    <property type="protein sequence ID" value="PGH07253.1"/>
    <property type="molecule type" value="Genomic_DNA"/>
</dbReference>
<dbReference type="OrthoDB" id="6499973at2759"/>
<proteinExistence type="predicted"/>
<reference evidence="3 4" key="1">
    <citation type="submission" date="2017-10" db="EMBL/GenBank/DDBJ databases">
        <title>Comparative genomics in systemic dimorphic fungi from Ajellomycetaceae.</title>
        <authorList>
            <person name="Munoz J.F."/>
            <person name="Mcewen J.G."/>
            <person name="Clay O.K."/>
            <person name="Cuomo C.A."/>
        </authorList>
    </citation>
    <scope>NUCLEOTIDE SEQUENCE [LARGE SCALE GENOMIC DNA]</scope>
    <source>
        <strain evidence="3 4">UAMH7299</strain>
    </source>
</reference>
<evidence type="ECO:0000256" key="2">
    <source>
        <dbReference type="SAM" id="Phobius"/>
    </source>
</evidence>
<dbReference type="Proteomes" id="UP000224634">
    <property type="component" value="Unassembled WGS sequence"/>
</dbReference>
<evidence type="ECO:0000256" key="1">
    <source>
        <dbReference type="SAM" id="MobiDB-lite"/>
    </source>
</evidence>
<gene>
    <name evidence="3" type="ORF">AJ80_08039</name>
</gene>
<keyword evidence="2" id="KW-0812">Transmembrane</keyword>
<feature type="transmembrane region" description="Helical" evidence="2">
    <location>
        <begin position="44"/>
        <end position="68"/>
    </location>
</feature>